<dbReference type="RefSeq" id="XP_048326674.2">
    <property type="nucleotide sequence ID" value="XM_048470717.2"/>
</dbReference>
<dbReference type="PANTHER" id="PTHR24015:SF1885">
    <property type="entry name" value="PENTACOTRIPEPTIDE-REPEAT REGION OF PRORP DOMAIN-CONTAINING PROTEIN"/>
    <property type="match status" value="1"/>
</dbReference>
<dbReference type="Pfam" id="PF13041">
    <property type="entry name" value="PPR_2"/>
    <property type="match status" value="5"/>
</dbReference>
<organism evidence="3 4">
    <name type="scientific">Ziziphus jujuba</name>
    <name type="common">Chinese jujube</name>
    <name type="synonym">Ziziphus sativa</name>
    <dbReference type="NCBI Taxonomy" id="326968"/>
    <lineage>
        <taxon>Eukaryota</taxon>
        <taxon>Viridiplantae</taxon>
        <taxon>Streptophyta</taxon>
        <taxon>Embryophyta</taxon>
        <taxon>Tracheophyta</taxon>
        <taxon>Spermatophyta</taxon>
        <taxon>Magnoliopsida</taxon>
        <taxon>eudicotyledons</taxon>
        <taxon>Gunneridae</taxon>
        <taxon>Pentapetalae</taxon>
        <taxon>rosids</taxon>
        <taxon>fabids</taxon>
        <taxon>Rosales</taxon>
        <taxon>Rhamnaceae</taxon>
        <taxon>Paliureae</taxon>
        <taxon>Ziziphus</taxon>
    </lineage>
</organism>
<gene>
    <name evidence="4" type="primary">LOC107413188</name>
</gene>
<feature type="repeat" description="PPR" evidence="2">
    <location>
        <begin position="65"/>
        <end position="99"/>
    </location>
</feature>
<feature type="repeat" description="PPR" evidence="2">
    <location>
        <begin position="267"/>
        <end position="301"/>
    </location>
</feature>
<proteinExistence type="predicted"/>
<keyword evidence="3" id="KW-1185">Reference proteome</keyword>
<accession>A0ABM3IEG5</accession>
<dbReference type="Proteomes" id="UP001652623">
    <property type="component" value="Chromosome 8"/>
</dbReference>
<feature type="repeat" description="PPR" evidence="2">
    <location>
        <begin position="166"/>
        <end position="200"/>
    </location>
</feature>
<dbReference type="InterPro" id="IPR011990">
    <property type="entry name" value="TPR-like_helical_dom_sf"/>
</dbReference>
<dbReference type="NCBIfam" id="TIGR00756">
    <property type="entry name" value="PPR"/>
    <property type="match status" value="5"/>
</dbReference>
<evidence type="ECO:0000256" key="1">
    <source>
        <dbReference type="ARBA" id="ARBA00022737"/>
    </source>
</evidence>
<dbReference type="Gene3D" id="1.25.40.10">
    <property type="entry name" value="Tetratricopeptide repeat domain"/>
    <property type="match status" value="5"/>
</dbReference>
<dbReference type="InterPro" id="IPR002885">
    <property type="entry name" value="PPR_rpt"/>
</dbReference>
<dbReference type="PROSITE" id="PS51375">
    <property type="entry name" value="PPR"/>
    <property type="match status" value="5"/>
</dbReference>
<dbReference type="Pfam" id="PF20431">
    <property type="entry name" value="E_motif"/>
    <property type="match status" value="1"/>
</dbReference>
<feature type="repeat" description="PPR" evidence="2">
    <location>
        <begin position="368"/>
        <end position="402"/>
    </location>
</feature>
<evidence type="ECO:0000313" key="3">
    <source>
        <dbReference type="Proteomes" id="UP001652623"/>
    </source>
</evidence>
<feature type="repeat" description="PPR" evidence="2">
    <location>
        <begin position="469"/>
        <end position="503"/>
    </location>
</feature>
<keyword evidence="1" id="KW-0677">Repeat</keyword>
<evidence type="ECO:0000313" key="4">
    <source>
        <dbReference type="RefSeq" id="XP_048326674.2"/>
    </source>
</evidence>
<dbReference type="PANTHER" id="PTHR24015">
    <property type="entry name" value="OS07G0578800 PROTEIN-RELATED"/>
    <property type="match status" value="1"/>
</dbReference>
<name>A0ABM3IEG5_ZIZJJ</name>
<protein>
    <submittedName>
        <fullName evidence="4">Pentatricopeptide repeat-containing protein At3g53360, mitochondrial</fullName>
    </submittedName>
</protein>
<dbReference type="GeneID" id="107413188"/>
<evidence type="ECO:0000256" key="2">
    <source>
        <dbReference type="PROSITE-ProRule" id="PRU00708"/>
    </source>
</evidence>
<dbReference type="InterPro" id="IPR046848">
    <property type="entry name" value="E_motif"/>
</dbReference>
<reference evidence="4" key="1">
    <citation type="submission" date="2025-08" db="UniProtKB">
        <authorList>
            <consortium name="RefSeq"/>
        </authorList>
    </citation>
    <scope>IDENTIFICATION</scope>
    <source>
        <tissue evidence="4">Seedling</tissue>
    </source>
</reference>
<dbReference type="InterPro" id="IPR046960">
    <property type="entry name" value="PPR_At4g14850-like_plant"/>
</dbReference>
<sequence>MSFSALLRVLGDSRCIPRGRVVHGKIITSGFCPDVYTNNHLLSMYTKFKRMVDARNLFEIMPERNFVSWTALISGYSQMGMAEEALECFRLMVNDGFSPNDYTYVGAISACARTGNARYGKAIHGRIYRMEKELGSLVNNSLVNMYGKCGLLSSAGLVFDANLEPDSVSWTSLLSCYCHCGKTEEALKIFLRSLKAGVAVNEFSCATVLSACAALENLLVGMQTHPLIIKCGLALDKFVRTGLVDFYAKCGELELAHQAFLEVDQPELPIWTALVGGFVQQGKGRDAIDLFHRLYYSGLKPNERTFSSVLGAFADEKDIAVGKRLHSLIIKMGFSSFIFVVNAILDFYSKCGLLEDTLEIFKQMDEHNVISWNSLISGFVSSGQYGEAIDLLKDMLCKGFDPNLFTYSIILSICSNVPAIGWGKEVHCRIIKPGFGSNFVVGASLVDMYAKCGKLGEAKKVFDDLTSKNLVCWNTILVGYAQHGFGKEALEIYSIMQRNGLKPNDVTLLGVLSACGHVGLVEEGWSYFNSMTKEHGITPKTEHVASMVSLFARKGQTNRAYEFIRSSTIKPDKVVWRCLLSGCQAHKDIALARYAAGKILSIDPEDISAHIILSNIYAGAKMWNELAQIRKITKEKALKKDTGCSWTELKNKIHYFSASHYNQFEQNNLYKILDRLTSHLFDAGYIPNFIFLLDSEEQASKGC</sequence>